<feature type="binding site" description="covalent" evidence="6">
    <location>
        <position position="79"/>
    </location>
    <ligand>
        <name>heme c</name>
        <dbReference type="ChEBI" id="CHEBI:61717"/>
    </ligand>
</feature>
<keyword evidence="3 6" id="KW-0479">Metal-binding</keyword>
<keyword evidence="5 6" id="KW-0408">Iron</keyword>
<dbReference type="RefSeq" id="WP_021027702.1">
    <property type="nucleotide sequence ID" value="NZ_CP058554.1"/>
</dbReference>
<accession>A0A7G5EFX9</accession>
<feature type="domain" description="Cytochrome c" evidence="8">
    <location>
        <begin position="15"/>
        <end position="101"/>
    </location>
</feature>
<reference evidence="9 10" key="1">
    <citation type="journal article" date="2020" name="G3 (Bethesda)">
        <title>CeMbio - The Caenorhabditis elegans Microbiome Resource.</title>
        <authorList>
            <person name="Dirksen P."/>
            <person name="Assie A."/>
            <person name="Zimmermann J."/>
            <person name="Zhang F."/>
            <person name="Tietje A.M."/>
            <person name="Marsh S.A."/>
            <person name="Felix M.A."/>
            <person name="Shapira M."/>
            <person name="Kaleta C."/>
            <person name="Schulenburg H."/>
            <person name="Samuel B."/>
        </authorList>
    </citation>
    <scope>NUCLEOTIDE SEQUENCE [LARGE SCALE GENOMIC DNA]</scope>
    <source>
        <strain evidence="9 10">BIGb0172</strain>
    </source>
</reference>
<organism evidence="9 10">
    <name type="scientific">Comamonas piscis</name>
    <dbReference type="NCBI Taxonomy" id="1562974"/>
    <lineage>
        <taxon>Bacteria</taxon>
        <taxon>Pseudomonadati</taxon>
        <taxon>Pseudomonadota</taxon>
        <taxon>Betaproteobacteria</taxon>
        <taxon>Burkholderiales</taxon>
        <taxon>Comamonadaceae</taxon>
        <taxon>Comamonas</taxon>
    </lineage>
</organism>
<comment type="PTM">
    <text evidence="6">Binds 1 heme c group covalently per subunit.</text>
</comment>
<gene>
    <name evidence="9" type="ORF">HS961_08650</name>
</gene>
<dbReference type="InterPro" id="IPR036909">
    <property type="entry name" value="Cyt_c-like_dom_sf"/>
</dbReference>
<sequence length="101" mass="10460">MNRILIATALALSASAPAWADQALAQSKNCMACHSVDKKVVGPAFKDIGAKFAGQPGASNMLAQKIIKGSAGVWGPVPMPANTQVSEADAKKLADWVLTLK</sequence>
<keyword evidence="10" id="KW-1185">Reference proteome</keyword>
<evidence type="ECO:0000313" key="10">
    <source>
        <dbReference type="Proteomes" id="UP000515240"/>
    </source>
</evidence>
<keyword evidence="4" id="KW-0249">Electron transport</keyword>
<feature type="binding site" description="covalent" evidence="6">
    <location>
        <position position="34"/>
    </location>
    <ligand>
        <name>heme c</name>
        <dbReference type="ChEBI" id="CHEBI:61717"/>
    </ligand>
</feature>
<evidence type="ECO:0000256" key="5">
    <source>
        <dbReference type="ARBA" id="ARBA00023004"/>
    </source>
</evidence>
<dbReference type="SUPFAM" id="SSF46626">
    <property type="entry name" value="Cytochrome c"/>
    <property type="match status" value="1"/>
</dbReference>
<dbReference type="GO" id="GO:0020037">
    <property type="term" value="F:heme binding"/>
    <property type="evidence" value="ECO:0007669"/>
    <property type="project" value="InterPro"/>
</dbReference>
<proteinExistence type="predicted"/>
<evidence type="ECO:0000259" key="8">
    <source>
        <dbReference type="PROSITE" id="PS51007"/>
    </source>
</evidence>
<evidence type="ECO:0000256" key="4">
    <source>
        <dbReference type="ARBA" id="ARBA00022982"/>
    </source>
</evidence>
<dbReference type="PRINTS" id="PR00606">
    <property type="entry name" value="CYTCHROMECID"/>
</dbReference>
<dbReference type="InterPro" id="IPR002324">
    <property type="entry name" value="Cyt_c_ID"/>
</dbReference>
<protein>
    <submittedName>
        <fullName evidence="9">C-type cytochrome</fullName>
    </submittedName>
</protein>
<evidence type="ECO:0000256" key="1">
    <source>
        <dbReference type="ARBA" id="ARBA00022448"/>
    </source>
</evidence>
<dbReference type="InterPro" id="IPR009056">
    <property type="entry name" value="Cyt_c-like_dom"/>
</dbReference>
<evidence type="ECO:0000256" key="2">
    <source>
        <dbReference type="ARBA" id="ARBA00022617"/>
    </source>
</evidence>
<dbReference type="GO" id="GO:0009055">
    <property type="term" value="F:electron transfer activity"/>
    <property type="evidence" value="ECO:0007669"/>
    <property type="project" value="InterPro"/>
</dbReference>
<dbReference type="Proteomes" id="UP000515240">
    <property type="component" value="Chromosome"/>
</dbReference>
<dbReference type="PROSITE" id="PS51007">
    <property type="entry name" value="CYTC"/>
    <property type="match status" value="1"/>
</dbReference>
<dbReference type="AlphaFoldDB" id="A0A7G5EFX9"/>
<name>A0A7G5EFX9_9BURK</name>
<evidence type="ECO:0000313" key="9">
    <source>
        <dbReference type="EMBL" id="QMV72904.1"/>
    </source>
</evidence>
<dbReference type="Pfam" id="PF00034">
    <property type="entry name" value="Cytochrom_C"/>
    <property type="match status" value="1"/>
</dbReference>
<dbReference type="KEGG" id="cpis:HS961_08650"/>
<dbReference type="EMBL" id="CP058554">
    <property type="protein sequence ID" value="QMV72904.1"/>
    <property type="molecule type" value="Genomic_DNA"/>
</dbReference>
<evidence type="ECO:0000256" key="7">
    <source>
        <dbReference type="SAM" id="SignalP"/>
    </source>
</evidence>
<feature type="chain" id="PRO_5028852506" evidence="7">
    <location>
        <begin position="21"/>
        <end position="101"/>
    </location>
</feature>
<dbReference type="Gene3D" id="1.10.760.10">
    <property type="entry name" value="Cytochrome c-like domain"/>
    <property type="match status" value="1"/>
</dbReference>
<evidence type="ECO:0000256" key="6">
    <source>
        <dbReference type="PIRSR" id="PIRSR602324-1"/>
    </source>
</evidence>
<evidence type="ECO:0000256" key="3">
    <source>
        <dbReference type="ARBA" id="ARBA00022723"/>
    </source>
</evidence>
<keyword evidence="7" id="KW-0732">Signal</keyword>
<keyword evidence="1" id="KW-0813">Transport</keyword>
<feature type="binding site" description="covalent" evidence="6">
    <location>
        <position position="30"/>
    </location>
    <ligand>
        <name>heme c</name>
        <dbReference type="ChEBI" id="CHEBI:61717"/>
    </ligand>
</feature>
<feature type="signal peptide" evidence="7">
    <location>
        <begin position="1"/>
        <end position="20"/>
    </location>
</feature>
<dbReference type="GO" id="GO:0005506">
    <property type="term" value="F:iron ion binding"/>
    <property type="evidence" value="ECO:0007669"/>
    <property type="project" value="InterPro"/>
</dbReference>
<keyword evidence="2 6" id="KW-0349">Heme</keyword>